<feature type="chain" id="PRO_5038510981" description="Telomeric repeat-binding factor 2" evidence="2">
    <location>
        <begin position="17"/>
        <end position="181"/>
    </location>
</feature>
<proteinExistence type="predicted"/>
<protein>
    <recommendedName>
        <fullName evidence="5">Telomeric repeat-binding factor 2</fullName>
    </recommendedName>
</protein>
<dbReference type="EMBL" id="CP020814">
    <property type="protein sequence ID" value="ARK32245.1"/>
    <property type="molecule type" value="Genomic_DNA"/>
</dbReference>
<feature type="compositionally biased region" description="Acidic residues" evidence="1">
    <location>
        <begin position="22"/>
        <end position="52"/>
    </location>
</feature>
<dbReference type="AlphaFoldDB" id="A0A1X9MFL2"/>
<feature type="region of interest" description="Disordered" evidence="1">
    <location>
        <begin position="22"/>
        <end position="54"/>
    </location>
</feature>
<accession>A0A1X9MFL2</accession>
<name>A0A1X9MFL2_9BACI</name>
<keyword evidence="2" id="KW-0732">Signal</keyword>
<evidence type="ECO:0000313" key="3">
    <source>
        <dbReference type="EMBL" id="ARK32245.1"/>
    </source>
</evidence>
<dbReference type="PROSITE" id="PS51257">
    <property type="entry name" value="PROKAR_LIPOPROTEIN"/>
    <property type="match status" value="1"/>
</dbReference>
<evidence type="ECO:0008006" key="5">
    <source>
        <dbReference type="Google" id="ProtNLM"/>
    </source>
</evidence>
<gene>
    <name evidence="3" type="ORF">BkAM31D_21630</name>
</gene>
<reference evidence="3 4" key="1">
    <citation type="submission" date="2017-04" db="EMBL/GenBank/DDBJ databases">
        <title>Bacillus krulwichiae AM31D Genome sequencing and assembly.</title>
        <authorList>
            <person name="Krulwich T.A."/>
            <person name="Anastor L."/>
            <person name="Ehrlich R."/>
            <person name="Ehrlich G.D."/>
            <person name="Janto B."/>
        </authorList>
    </citation>
    <scope>NUCLEOTIDE SEQUENCE [LARGE SCALE GENOMIC DNA]</scope>
    <source>
        <strain evidence="3 4">AM31D</strain>
    </source>
</reference>
<dbReference type="RefSeq" id="WP_066158301.1">
    <property type="nucleotide sequence ID" value="NZ_CP020814.1"/>
</dbReference>
<dbReference type="KEGG" id="bkw:BkAM31D_21630"/>
<feature type="signal peptide" evidence="2">
    <location>
        <begin position="1"/>
        <end position="16"/>
    </location>
</feature>
<evidence type="ECO:0000256" key="1">
    <source>
        <dbReference type="SAM" id="MobiDB-lite"/>
    </source>
</evidence>
<sequence precursor="true">MLKKVFIIGLSAFMLAACGEEAPVEEETAPAETVEEEDAPETETTEPEEASADGEFRKEFDEEVANTDNFRATLMSVEKVVDEDWDEEKILVTFEVENKMDETIEVQAREVSADGRMVDEALLFMSQEVSGGKLADAVLTIQNYDGDLPNIEDHIEMTLHVFSWDDYDFSEDHDVRIELGE</sequence>
<keyword evidence="4" id="KW-1185">Reference proteome</keyword>
<organism evidence="3 4">
    <name type="scientific">Halalkalibacter krulwichiae</name>
    <dbReference type="NCBI Taxonomy" id="199441"/>
    <lineage>
        <taxon>Bacteria</taxon>
        <taxon>Bacillati</taxon>
        <taxon>Bacillota</taxon>
        <taxon>Bacilli</taxon>
        <taxon>Bacillales</taxon>
        <taxon>Bacillaceae</taxon>
        <taxon>Halalkalibacter</taxon>
    </lineage>
</organism>
<evidence type="ECO:0000256" key="2">
    <source>
        <dbReference type="SAM" id="SignalP"/>
    </source>
</evidence>
<dbReference type="Proteomes" id="UP000193006">
    <property type="component" value="Chromosome"/>
</dbReference>
<evidence type="ECO:0000313" key="4">
    <source>
        <dbReference type="Proteomes" id="UP000193006"/>
    </source>
</evidence>